<proteinExistence type="predicted"/>
<dbReference type="AlphaFoldDB" id="A0A0F9MJN7"/>
<protein>
    <submittedName>
        <fullName evidence="1">Uncharacterized protein</fullName>
    </submittedName>
</protein>
<accession>A0A0F9MJN7</accession>
<sequence length="68" mass="7921">MNRKDWRPPDWDIMNYCTVEEQKESPLLAMHFFEAGADAMLEAIWKLAKESQTGAFVFDSNAGNIYYQ</sequence>
<reference evidence="1" key="1">
    <citation type="journal article" date="2015" name="Nature">
        <title>Complex archaea that bridge the gap between prokaryotes and eukaryotes.</title>
        <authorList>
            <person name="Spang A."/>
            <person name="Saw J.H."/>
            <person name="Jorgensen S.L."/>
            <person name="Zaremba-Niedzwiedzka K."/>
            <person name="Martijn J."/>
            <person name="Lind A.E."/>
            <person name="van Eijk R."/>
            <person name="Schleper C."/>
            <person name="Guy L."/>
            <person name="Ettema T.J."/>
        </authorList>
    </citation>
    <scope>NUCLEOTIDE SEQUENCE</scope>
</reference>
<dbReference type="EMBL" id="LAZR01005497">
    <property type="protein sequence ID" value="KKM99441.1"/>
    <property type="molecule type" value="Genomic_DNA"/>
</dbReference>
<evidence type="ECO:0000313" key="1">
    <source>
        <dbReference type="EMBL" id="KKM99441.1"/>
    </source>
</evidence>
<comment type="caution">
    <text evidence="1">The sequence shown here is derived from an EMBL/GenBank/DDBJ whole genome shotgun (WGS) entry which is preliminary data.</text>
</comment>
<gene>
    <name evidence="1" type="ORF">LCGC14_1147780</name>
</gene>
<organism evidence="1">
    <name type="scientific">marine sediment metagenome</name>
    <dbReference type="NCBI Taxonomy" id="412755"/>
    <lineage>
        <taxon>unclassified sequences</taxon>
        <taxon>metagenomes</taxon>
        <taxon>ecological metagenomes</taxon>
    </lineage>
</organism>
<name>A0A0F9MJN7_9ZZZZ</name>